<reference evidence="2 3" key="1">
    <citation type="journal article" date="2014" name="Genome Announc.">
        <title>Draft genome sequence of Sclerotinia borealis, a psychrophilic plant pathogenic fungus.</title>
        <authorList>
            <person name="Mardanov A.V."/>
            <person name="Beletsky A.V."/>
            <person name="Kadnikov V.V."/>
            <person name="Ignatov A.N."/>
            <person name="Ravin N.V."/>
        </authorList>
    </citation>
    <scope>NUCLEOTIDE SEQUENCE [LARGE SCALE GENOMIC DNA]</scope>
    <source>
        <strain evidence="3">F-4157</strain>
    </source>
</reference>
<evidence type="ECO:0000313" key="2">
    <source>
        <dbReference type="EMBL" id="ESZ91770.1"/>
    </source>
</evidence>
<evidence type="ECO:0000256" key="1">
    <source>
        <dbReference type="SAM" id="MobiDB-lite"/>
    </source>
</evidence>
<comment type="caution">
    <text evidence="2">The sequence shown here is derived from an EMBL/GenBank/DDBJ whole genome shotgun (WGS) entry which is preliminary data.</text>
</comment>
<dbReference type="AlphaFoldDB" id="W9CB43"/>
<dbReference type="Pfam" id="PF12224">
    <property type="entry name" value="Amidoligase_2"/>
    <property type="match status" value="1"/>
</dbReference>
<protein>
    <recommendedName>
        <fullName evidence="4">Amidoligase enzyme</fullName>
    </recommendedName>
</protein>
<dbReference type="InterPro" id="IPR022025">
    <property type="entry name" value="Amidoligase_2"/>
</dbReference>
<dbReference type="HOGENOM" id="CLU_045425_0_0_1"/>
<evidence type="ECO:0000313" key="3">
    <source>
        <dbReference type="Proteomes" id="UP000019487"/>
    </source>
</evidence>
<dbReference type="OrthoDB" id="412402at2759"/>
<evidence type="ECO:0008006" key="4">
    <source>
        <dbReference type="Google" id="ProtNLM"/>
    </source>
</evidence>
<dbReference type="EMBL" id="AYSA01000460">
    <property type="protein sequence ID" value="ESZ91770.1"/>
    <property type="molecule type" value="Genomic_DNA"/>
</dbReference>
<proteinExistence type="predicted"/>
<dbReference type="Proteomes" id="UP000019487">
    <property type="component" value="Unassembled WGS sequence"/>
</dbReference>
<organism evidence="2 3">
    <name type="scientific">Sclerotinia borealis (strain F-4128)</name>
    <dbReference type="NCBI Taxonomy" id="1432307"/>
    <lineage>
        <taxon>Eukaryota</taxon>
        <taxon>Fungi</taxon>
        <taxon>Dikarya</taxon>
        <taxon>Ascomycota</taxon>
        <taxon>Pezizomycotina</taxon>
        <taxon>Leotiomycetes</taxon>
        <taxon>Helotiales</taxon>
        <taxon>Sclerotiniaceae</taxon>
        <taxon>Sclerotinia</taxon>
    </lineage>
</organism>
<dbReference type="PANTHER" id="PTHR36847">
    <property type="entry name" value="AMIDOLIGASE ENZYME"/>
    <property type="match status" value="1"/>
</dbReference>
<keyword evidence="3" id="KW-1185">Reference proteome</keyword>
<gene>
    <name evidence="2" type="ORF">SBOR_7840</name>
</gene>
<feature type="compositionally biased region" description="Basic and acidic residues" evidence="1">
    <location>
        <begin position="337"/>
        <end position="355"/>
    </location>
</feature>
<sequence>MSSKTESKIPSNKAETSLTFGLELEFILIQKRLEAIGIPSVLDGDDHEVTEEEYQTCWTLKDDLTIGEGEGVDSKKLDKRYVINGMEMASPPYYYSEAARKEIQKVLKTVRNNYRVCVDQSTGLHVHVGNSYNGLQFPKLRNLMAIAYTYELQMLLILPQERASGNWCPPLSKSKFGWKNPDLTRLETFENILDYTDNHSLLEDFGEHLVARLAFNIEGLRTPYESGRRTIEFRHHHGTLDPDAILNWIHVCIKFVEKACFANDDELFKQLRQDVSKPIGFGDGELSTVDFLMWLGCPSQAYYYGIGMVSNKDAIVERIKQDKIEHERHLEQARTYLERECQQEEEDLERKRRQEEEEGEEEEEEEEEGEDSEEEESSSSEASSA</sequence>
<dbReference type="PANTHER" id="PTHR36847:SF1">
    <property type="entry name" value="AMIDOLIGASE ENZYME"/>
    <property type="match status" value="1"/>
</dbReference>
<feature type="region of interest" description="Disordered" evidence="1">
    <location>
        <begin position="337"/>
        <end position="385"/>
    </location>
</feature>
<feature type="compositionally biased region" description="Acidic residues" evidence="1">
    <location>
        <begin position="356"/>
        <end position="378"/>
    </location>
</feature>
<name>W9CB43_SCLBF</name>
<accession>W9CB43</accession>